<evidence type="ECO:0000313" key="2">
    <source>
        <dbReference type="EMBL" id="QDY51825.1"/>
    </source>
</evidence>
<dbReference type="Pfam" id="PF01755">
    <property type="entry name" value="Glyco_transf_25"/>
    <property type="match status" value="1"/>
</dbReference>
<dbReference type="InterPro" id="IPR002654">
    <property type="entry name" value="Glyco_trans_25"/>
</dbReference>
<accession>A0A5B8IH70</accession>
<organism evidence="2">
    <name type="scientific">Mimiviridae sp. ChoanoV1</name>
    <dbReference type="NCBI Taxonomy" id="2596887"/>
    <lineage>
        <taxon>Viruses</taxon>
        <taxon>Varidnaviria</taxon>
        <taxon>Bamfordvirae</taxon>
        <taxon>Nucleocytoviricota</taxon>
        <taxon>Megaviricetes</taxon>
        <taxon>Imitervirales</taxon>
        <taxon>Schizomimiviridae</taxon>
    </lineage>
</organism>
<sequence>MLKFLLLPLLLLLILIIFCYKQNFREKYENKIYDSAYYITLPRLKERQKYMINQFKKNNLFVNKYLGQDKLILKENISKLLKEKYIDKDFYFNNKDKVDKNGSIACFISHCSLWKKLKDKPGEVFLIFEDDCKILPNFSNNVNKMIKYVPNDWDMIWLGHGKLKGNFINNNVLVPENNPGLKFNSLHHCYLIKKNSIDKLLKILLPIDSFTPKDCKIRKNFDKFNAYFIKNSFAIQNREKFKKSERKN</sequence>
<dbReference type="GO" id="GO:0016740">
    <property type="term" value="F:transferase activity"/>
    <property type="evidence" value="ECO:0007669"/>
    <property type="project" value="UniProtKB-KW"/>
</dbReference>
<evidence type="ECO:0000259" key="1">
    <source>
        <dbReference type="Pfam" id="PF01755"/>
    </source>
</evidence>
<name>A0A5B8IH70_9VIRU</name>
<reference evidence="2" key="1">
    <citation type="submission" date="2018-11" db="EMBL/GenBank/DDBJ databases">
        <title>A distinct lineage of giant viruses engineers rhodopsin photosystems in predatory marine eukaryotes.</title>
        <authorList>
            <person name="Needham D.M."/>
            <person name="Yoshizawa S."/>
            <person name="Hosaka T."/>
            <person name="Poirier C."/>
            <person name="Choi C.-J."/>
            <person name="Hehenberger E."/>
            <person name="Irwin N.A.T."/>
            <person name="Wilken S."/>
            <person name="Yung C.-M."/>
            <person name="Bachy C."/>
            <person name="Kurihara R."/>
            <person name="Nakajima Y."/>
            <person name="Kojima K."/>
            <person name="Kimura-Someya T."/>
            <person name="Leonard G."/>
            <person name="Malmstrom R.R."/>
            <person name="Mende D."/>
            <person name="Olson D.K."/>
            <person name="Sudo Y."/>
            <person name="Sudek S."/>
            <person name="Richards T.A."/>
            <person name="DeLong E.F."/>
            <person name="Keeling P.J."/>
            <person name="Santoro A.E."/>
            <person name="Shirouzu M."/>
            <person name="Iwasaki W."/>
            <person name="Worden A.Z."/>
        </authorList>
    </citation>
    <scope>NUCLEOTIDE SEQUENCE</scope>
</reference>
<proteinExistence type="predicted"/>
<protein>
    <submittedName>
        <fullName evidence="2">Glycosyltransferase family 25</fullName>
    </submittedName>
</protein>
<keyword evidence="2" id="KW-0808">Transferase</keyword>
<gene>
    <name evidence="2" type="ORF">1_210</name>
</gene>
<feature type="domain" description="Glycosyl transferase family 25" evidence="1">
    <location>
        <begin position="36"/>
        <end position="174"/>
    </location>
</feature>
<dbReference type="EMBL" id="MK250085">
    <property type="protein sequence ID" value="QDY51825.1"/>
    <property type="molecule type" value="Genomic_DNA"/>
</dbReference>